<proteinExistence type="predicted"/>
<accession>A0A6J5NBX4</accession>
<organism evidence="1">
    <name type="scientific">uncultured Caudovirales phage</name>
    <dbReference type="NCBI Taxonomy" id="2100421"/>
    <lineage>
        <taxon>Viruses</taxon>
        <taxon>Duplodnaviria</taxon>
        <taxon>Heunggongvirae</taxon>
        <taxon>Uroviricota</taxon>
        <taxon>Caudoviricetes</taxon>
        <taxon>Peduoviridae</taxon>
        <taxon>Maltschvirus</taxon>
        <taxon>Maltschvirus maltsch</taxon>
    </lineage>
</organism>
<reference evidence="1" key="1">
    <citation type="submission" date="2020-04" db="EMBL/GenBank/DDBJ databases">
        <authorList>
            <person name="Chiriac C."/>
            <person name="Salcher M."/>
            <person name="Ghai R."/>
            <person name="Kavagutti S V."/>
        </authorList>
    </citation>
    <scope>NUCLEOTIDE SEQUENCE</scope>
</reference>
<gene>
    <name evidence="1" type="ORF">UFOVP658_81</name>
</gene>
<name>A0A6J5NBX4_9CAUD</name>
<evidence type="ECO:0000313" key="1">
    <source>
        <dbReference type="EMBL" id="CAB4156609.1"/>
    </source>
</evidence>
<dbReference type="Pfam" id="PF19474">
    <property type="entry name" value="DUF6011"/>
    <property type="match status" value="1"/>
</dbReference>
<protein>
    <submittedName>
        <fullName evidence="1">Uncharacterized protein</fullName>
    </submittedName>
</protein>
<dbReference type="EMBL" id="LR796639">
    <property type="protein sequence ID" value="CAB4156609.1"/>
    <property type="molecule type" value="Genomic_DNA"/>
</dbReference>
<sequence length="167" mass="18936">MKRTSLNPTGEMARWLRQNQDNQEAARILKIYEKAFRLSDEEYKEASRLRERLELLGRGLFKAVKPGLYYKESTNIIYKVNKGSATAEWREVTRNWWSKDADMVLLTADIKNGTTLPLTSKLASEIGLKNGICCMCGKSLTEEGSLKTGIGPVCARNLKKSEEENDN</sequence>
<dbReference type="InterPro" id="IPR046053">
    <property type="entry name" value="DUF6011"/>
</dbReference>